<organism evidence="2 3">
    <name type="scientific">Mucilaginibacter galii</name>
    <dbReference type="NCBI Taxonomy" id="2005073"/>
    <lineage>
        <taxon>Bacteria</taxon>
        <taxon>Pseudomonadati</taxon>
        <taxon>Bacteroidota</taxon>
        <taxon>Sphingobacteriia</taxon>
        <taxon>Sphingobacteriales</taxon>
        <taxon>Sphingobacteriaceae</taxon>
        <taxon>Mucilaginibacter</taxon>
    </lineage>
</organism>
<keyword evidence="3" id="KW-1185">Reference proteome</keyword>
<dbReference type="AlphaFoldDB" id="A0A917J651"/>
<dbReference type="RefSeq" id="WP_229747049.1">
    <property type="nucleotide sequence ID" value="NZ_BMDO01000002.1"/>
</dbReference>
<dbReference type="Proteomes" id="UP000662074">
    <property type="component" value="Unassembled WGS sequence"/>
</dbReference>
<accession>A0A917J651</accession>
<name>A0A917J651_9SPHI</name>
<evidence type="ECO:0000313" key="3">
    <source>
        <dbReference type="Proteomes" id="UP000662074"/>
    </source>
</evidence>
<feature type="region of interest" description="Disordered" evidence="1">
    <location>
        <begin position="66"/>
        <end position="87"/>
    </location>
</feature>
<sequence length="357" mass="36856">MARRLAARMVIDKGAHQGPIKTSCKNVLIGGFLAACKGDALTCSAHGEASIVEGSATVYINGRPAARKDDKTSCGTPPELTPPVGPQAAKDQYNFISVIPKDKSREDGTAKASTDHVDIKVLNAYANMKDKDKDGKLDYLNSGAVLAETTFKGDGYIGANNDTNLKGNIGFSVAKGEVNSGSYDGNNGLYGTESEYKASVLSGKAEGGIGDAYSSTSGAVTADVLYSESRVEAVTYTGGPDKRYGVQLEASTDEGAMRVEASGENNTLGIIKTKGKIGLMGGAGAIGGKGGYYLDLDDMEIGANVGGELALELGLKFDLSVAISIKPIWDLITGKGYTSVTAIPGVVLTGCKNVLIG</sequence>
<dbReference type="EMBL" id="BMDO01000002">
    <property type="protein sequence ID" value="GGI49885.1"/>
    <property type="molecule type" value="Genomic_DNA"/>
</dbReference>
<dbReference type="Pfam" id="PF05488">
    <property type="entry name" value="PAAR_motif"/>
    <property type="match status" value="1"/>
</dbReference>
<gene>
    <name evidence="2" type="ORF">GCM10011425_10970</name>
</gene>
<reference evidence="2" key="2">
    <citation type="submission" date="2020-09" db="EMBL/GenBank/DDBJ databases">
        <authorList>
            <person name="Sun Q."/>
            <person name="Sedlacek I."/>
        </authorList>
    </citation>
    <scope>NUCLEOTIDE SEQUENCE</scope>
    <source>
        <strain evidence="2">CCM 8711</strain>
    </source>
</reference>
<protein>
    <submittedName>
        <fullName evidence="2">Uncharacterized protein</fullName>
    </submittedName>
</protein>
<dbReference type="Gene3D" id="2.60.200.60">
    <property type="match status" value="1"/>
</dbReference>
<evidence type="ECO:0000256" key="1">
    <source>
        <dbReference type="SAM" id="MobiDB-lite"/>
    </source>
</evidence>
<proteinExistence type="predicted"/>
<dbReference type="InterPro" id="IPR008727">
    <property type="entry name" value="PAAR_motif"/>
</dbReference>
<comment type="caution">
    <text evidence="2">The sequence shown here is derived from an EMBL/GenBank/DDBJ whole genome shotgun (WGS) entry which is preliminary data.</text>
</comment>
<reference evidence="2" key="1">
    <citation type="journal article" date="2014" name="Int. J. Syst. Evol. Microbiol.">
        <title>Complete genome sequence of Corynebacterium casei LMG S-19264T (=DSM 44701T), isolated from a smear-ripened cheese.</title>
        <authorList>
            <consortium name="US DOE Joint Genome Institute (JGI-PGF)"/>
            <person name="Walter F."/>
            <person name="Albersmeier A."/>
            <person name="Kalinowski J."/>
            <person name="Ruckert C."/>
        </authorList>
    </citation>
    <scope>NUCLEOTIDE SEQUENCE</scope>
    <source>
        <strain evidence="2">CCM 8711</strain>
    </source>
</reference>
<evidence type="ECO:0000313" key="2">
    <source>
        <dbReference type="EMBL" id="GGI49885.1"/>
    </source>
</evidence>